<keyword evidence="3" id="KW-1185">Reference proteome</keyword>
<evidence type="ECO:0000313" key="2">
    <source>
        <dbReference type="EMBL" id="KAG0002704.1"/>
    </source>
</evidence>
<gene>
    <name evidence="2" type="ORF">BGZ65_002410</name>
</gene>
<organism evidence="2 3">
    <name type="scientific">Modicella reniformis</name>
    <dbReference type="NCBI Taxonomy" id="1440133"/>
    <lineage>
        <taxon>Eukaryota</taxon>
        <taxon>Fungi</taxon>
        <taxon>Fungi incertae sedis</taxon>
        <taxon>Mucoromycota</taxon>
        <taxon>Mortierellomycotina</taxon>
        <taxon>Mortierellomycetes</taxon>
        <taxon>Mortierellales</taxon>
        <taxon>Mortierellaceae</taxon>
        <taxon>Modicella</taxon>
    </lineage>
</organism>
<sequence length="172" mass="19919">MAMAMATTTTTTTTTATTAASTNTSSGSSDRTKGYMMLQDNGLLSIQQVWDEFHGPIQQAISGDSKWPYTESRKKAYRRRREFVDMIKDQAHREHQPFNEVLEVFKKKYENRTINSIREEIKEKAKPTNILHYPLLEHGLGLLLVIYEFLELLTHLLLELLEEDLLTKDRAW</sequence>
<accession>A0A9P6MIB0</accession>
<comment type="caution">
    <text evidence="2">The sequence shown here is derived from an EMBL/GenBank/DDBJ whole genome shotgun (WGS) entry which is preliminary data.</text>
</comment>
<reference evidence="2" key="1">
    <citation type="journal article" date="2020" name="Fungal Divers.">
        <title>Resolving the Mortierellaceae phylogeny through synthesis of multi-gene phylogenetics and phylogenomics.</title>
        <authorList>
            <person name="Vandepol N."/>
            <person name="Liber J."/>
            <person name="Desiro A."/>
            <person name="Na H."/>
            <person name="Kennedy M."/>
            <person name="Barry K."/>
            <person name="Grigoriev I.V."/>
            <person name="Miller A.N."/>
            <person name="O'Donnell K."/>
            <person name="Stajich J.E."/>
            <person name="Bonito G."/>
        </authorList>
    </citation>
    <scope>NUCLEOTIDE SEQUENCE</scope>
    <source>
        <strain evidence="2">MES-2147</strain>
    </source>
</reference>
<dbReference type="Proteomes" id="UP000749646">
    <property type="component" value="Unassembled WGS sequence"/>
</dbReference>
<feature type="region of interest" description="Disordered" evidence="1">
    <location>
        <begin position="1"/>
        <end position="33"/>
    </location>
</feature>
<evidence type="ECO:0000256" key="1">
    <source>
        <dbReference type="SAM" id="MobiDB-lite"/>
    </source>
</evidence>
<dbReference type="EMBL" id="JAAAHW010000416">
    <property type="protein sequence ID" value="KAG0002704.1"/>
    <property type="molecule type" value="Genomic_DNA"/>
</dbReference>
<feature type="compositionally biased region" description="Low complexity" evidence="1">
    <location>
        <begin position="1"/>
        <end position="26"/>
    </location>
</feature>
<dbReference type="AlphaFoldDB" id="A0A9P6MIB0"/>
<name>A0A9P6MIB0_9FUNG</name>
<dbReference type="OrthoDB" id="2446081at2759"/>
<proteinExistence type="predicted"/>
<evidence type="ECO:0000313" key="3">
    <source>
        <dbReference type="Proteomes" id="UP000749646"/>
    </source>
</evidence>
<protein>
    <submittedName>
        <fullName evidence="2">Uncharacterized protein</fullName>
    </submittedName>
</protein>